<evidence type="ECO:0000256" key="7">
    <source>
        <dbReference type="ARBA" id="ARBA00023002"/>
    </source>
</evidence>
<name>A0A8H4VIK2_9AGAR</name>
<evidence type="ECO:0000313" key="11">
    <source>
        <dbReference type="Proteomes" id="UP000521872"/>
    </source>
</evidence>
<evidence type="ECO:0000259" key="9">
    <source>
        <dbReference type="Pfam" id="PF05199"/>
    </source>
</evidence>
<reference evidence="10 11" key="1">
    <citation type="submission" date="2019-12" db="EMBL/GenBank/DDBJ databases">
        <authorList>
            <person name="Floudas D."/>
            <person name="Bentzer J."/>
            <person name="Ahren D."/>
            <person name="Johansson T."/>
            <person name="Persson P."/>
            <person name="Tunlid A."/>
        </authorList>
    </citation>
    <scope>NUCLEOTIDE SEQUENCE [LARGE SCALE GENOMIC DNA]</scope>
    <source>
        <strain evidence="10 11">CBS 102.39</strain>
    </source>
</reference>
<proteinExistence type="inferred from homology"/>
<comment type="similarity">
    <text evidence="2">Belongs to the GMC oxidoreductase family.</text>
</comment>
<accession>A0A8H4VIK2</accession>
<dbReference type="GO" id="GO:0050660">
    <property type="term" value="F:flavin adenine dinucleotide binding"/>
    <property type="evidence" value="ECO:0007669"/>
    <property type="project" value="InterPro"/>
</dbReference>
<organism evidence="10 11">
    <name type="scientific">Agrocybe pediades</name>
    <dbReference type="NCBI Taxonomy" id="84607"/>
    <lineage>
        <taxon>Eukaryota</taxon>
        <taxon>Fungi</taxon>
        <taxon>Dikarya</taxon>
        <taxon>Basidiomycota</taxon>
        <taxon>Agaricomycotina</taxon>
        <taxon>Agaricomycetes</taxon>
        <taxon>Agaricomycetidae</taxon>
        <taxon>Agaricales</taxon>
        <taxon>Agaricineae</taxon>
        <taxon>Strophariaceae</taxon>
        <taxon>Agrocybe</taxon>
    </lineage>
</organism>
<dbReference type="SUPFAM" id="SSF51905">
    <property type="entry name" value="FAD/NAD(P)-binding domain"/>
    <property type="match status" value="1"/>
</dbReference>
<dbReference type="Gene3D" id="3.30.560.10">
    <property type="entry name" value="Glucose Oxidase, domain 3"/>
    <property type="match status" value="1"/>
</dbReference>
<keyword evidence="4" id="KW-0285">Flavoprotein</keyword>
<evidence type="ECO:0000256" key="4">
    <source>
        <dbReference type="ARBA" id="ARBA00022630"/>
    </source>
</evidence>
<evidence type="ECO:0000256" key="2">
    <source>
        <dbReference type="ARBA" id="ARBA00010790"/>
    </source>
</evidence>
<keyword evidence="6" id="KW-0274">FAD</keyword>
<evidence type="ECO:0000256" key="3">
    <source>
        <dbReference type="ARBA" id="ARBA00011245"/>
    </source>
</evidence>
<evidence type="ECO:0000256" key="1">
    <source>
        <dbReference type="ARBA" id="ARBA00001974"/>
    </source>
</evidence>
<comment type="caution">
    <text evidence="10">The sequence shown here is derived from an EMBL/GenBank/DDBJ whole genome shotgun (WGS) entry which is preliminary data.</text>
</comment>
<sequence length="284" mass="31169">MAVNRRNKVQVVQPSLVVWYKYGQFRRNRFCNRFWRAVPNVWTVNSNDTFEKFTENPTVSEADLKLWQNNKTGVFANSIANNVGWVRFPNDSSVLSNQEDPAAGPHTAHFELLISNGLSIPPFPTAGNFLSITTVLLTPTSRGSVTINSSDPFAAPLIDPNMLSTEFDVAGLIESIRSVRRFVSAPAWDGYIATSVTNATTDAELEAFVRSTTSTLFHPVGTAAMSAKDAGYGVVDPDLRVKGVDGLRIVDASVLPFLPAAHTQAAVYVFAERASDLIKVFWKI</sequence>
<dbReference type="GO" id="GO:0016614">
    <property type="term" value="F:oxidoreductase activity, acting on CH-OH group of donors"/>
    <property type="evidence" value="ECO:0007669"/>
    <property type="project" value="InterPro"/>
</dbReference>
<keyword evidence="11" id="KW-1185">Reference proteome</keyword>
<dbReference type="InterPro" id="IPR036188">
    <property type="entry name" value="FAD/NAD-bd_sf"/>
</dbReference>
<dbReference type="AlphaFoldDB" id="A0A8H4VIK2"/>
<dbReference type="InterPro" id="IPR007867">
    <property type="entry name" value="GMC_OxRtase_C"/>
</dbReference>
<dbReference type="InterPro" id="IPR012132">
    <property type="entry name" value="GMC_OxRdtase"/>
</dbReference>
<dbReference type="SUPFAM" id="SSF54373">
    <property type="entry name" value="FAD-linked reductases, C-terminal domain"/>
    <property type="match status" value="1"/>
</dbReference>
<evidence type="ECO:0000313" key="10">
    <source>
        <dbReference type="EMBL" id="KAF4610917.1"/>
    </source>
</evidence>
<comment type="subunit">
    <text evidence="3">Monomer.</text>
</comment>
<dbReference type="EMBL" id="JAACJL010000058">
    <property type="protein sequence ID" value="KAF4610917.1"/>
    <property type="molecule type" value="Genomic_DNA"/>
</dbReference>
<protein>
    <recommendedName>
        <fullName evidence="9">Glucose-methanol-choline oxidoreductase C-terminal domain-containing protein</fullName>
    </recommendedName>
</protein>
<dbReference type="Pfam" id="PF05199">
    <property type="entry name" value="GMC_oxred_C"/>
    <property type="match status" value="1"/>
</dbReference>
<comment type="cofactor">
    <cofactor evidence="1">
        <name>FAD</name>
        <dbReference type="ChEBI" id="CHEBI:57692"/>
    </cofactor>
</comment>
<dbReference type="Proteomes" id="UP000521872">
    <property type="component" value="Unassembled WGS sequence"/>
</dbReference>
<keyword evidence="8" id="KW-0325">Glycoprotein</keyword>
<gene>
    <name evidence="10" type="ORF">D9613_007239</name>
</gene>
<evidence type="ECO:0000256" key="8">
    <source>
        <dbReference type="ARBA" id="ARBA00023180"/>
    </source>
</evidence>
<keyword evidence="5" id="KW-0732">Signal</keyword>
<feature type="domain" description="Glucose-methanol-choline oxidoreductase C-terminal" evidence="9">
    <location>
        <begin position="139"/>
        <end position="271"/>
    </location>
</feature>
<dbReference type="PANTHER" id="PTHR11552:SF201">
    <property type="entry name" value="GLUCOSE-METHANOL-CHOLINE OXIDOREDUCTASE N-TERMINAL DOMAIN-CONTAINING PROTEIN"/>
    <property type="match status" value="1"/>
</dbReference>
<dbReference type="PANTHER" id="PTHR11552">
    <property type="entry name" value="GLUCOSE-METHANOL-CHOLINE GMC OXIDOREDUCTASE"/>
    <property type="match status" value="1"/>
</dbReference>
<evidence type="ECO:0000256" key="5">
    <source>
        <dbReference type="ARBA" id="ARBA00022729"/>
    </source>
</evidence>
<keyword evidence="7" id="KW-0560">Oxidoreductase</keyword>
<evidence type="ECO:0000256" key="6">
    <source>
        <dbReference type="ARBA" id="ARBA00022827"/>
    </source>
</evidence>